<keyword evidence="2" id="KW-1185">Reference proteome</keyword>
<sequence>MKINLIVSCDKEILKIKKLVKYIVMNSSIINKLIKGQVSGVDVQKNIEMEVDDYLRLMKKVGATVNLHFHEDERILLDSNAAIKLLSEVLIGNISSPALAYICDCFTLSERIEFQNELIKDIVFEIADPEINGGYKSKAEIEDFLHNLIPNI</sequence>
<evidence type="ECO:0000313" key="2">
    <source>
        <dbReference type="Proteomes" id="UP000028007"/>
    </source>
</evidence>
<organism evidence="1 2">
    <name type="scientific">Pedobacter antarcticus 4BY</name>
    <dbReference type="NCBI Taxonomy" id="1358423"/>
    <lineage>
        <taxon>Bacteria</taxon>
        <taxon>Pseudomonadati</taxon>
        <taxon>Bacteroidota</taxon>
        <taxon>Sphingobacteriia</taxon>
        <taxon>Sphingobacteriales</taxon>
        <taxon>Sphingobacteriaceae</taxon>
        <taxon>Pedobacter</taxon>
    </lineage>
</organism>
<gene>
    <name evidence="1" type="ORF">N180_09890</name>
</gene>
<protein>
    <submittedName>
        <fullName evidence="1">Uncharacterized protein</fullName>
    </submittedName>
</protein>
<evidence type="ECO:0000313" key="1">
    <source>
        <dbReference type="EMBL" id="KEQ29146.1"/>
    </source>
</evidence>
<dbReference type="AlphaFoldDB" id="A0A081PEM3"/>
<dbReference type="EMBL" id="JNFF01000083">
    <property type="protein sequence ID" value="KEQ29146.1"/>
    <property type="molecule type" value="Genomic_DNA"/>
</dbReference>
<comment type="caution">
    <text evidence="1">The sequence shown here is derived from an EMBL/GenBank/DDBJ whole genome shotgun (WGS) entry which is preliminary data.</text>
</comment>
<proteinExistence type="predicted"/>
<name>A0A081PEM3_9SPHI</name>
<dbReference type="Proteomes" id="UP000028007">
    <property type="component" value="Unassembled WGS sequence"/>
</dbReference>
<reference evidence="1 2" key="1">
    <citation type="journal article" date="1992" name="Int. J. Syst. Bacteriol.">
        <title>Sphingobacterium antarcticus sp. nov. a Psychrotrophic Bacterium from the Soils of Schirmacher Oasis, Antarctica.</title>
        <authorList>
            <person name="Shivaji S."/>
            <person name="Ray M.K."/>
            <person name="Rao N.S."/>
            <person name="Saiserr L."/>
            <person name="Jagannadham M.V."/>
            <person name="Kumar G.S."/>
            <person name="Reddy G."/>
            <person name="Bhargava P.M."/>
        </authorList>
    </citation>
    <scope>NUCLEOTIDE SEQUENCE [LARGE SCALE GENOMIC DNA]</scope>
    <source>
        <strain evidence="1 2">4BY</strain>
    </source>
</reference>
<accession>A0A081PEM3</accession>